<proteinExistence type="inferred from homology"/>
<dbReference type="PROSITE" id="PS00597">
    <property type="entry name" value="PLANT_LTP"/>
    <property type="match status" value="2"/>
</dbReference>
<dbReference type="InterPro" id="IPR036312">
    <property type="entry name" value="Bifun_inhib/LTP/seed_sf"/>
</dbReference>
<dbReference type="AlphaFoldDB" id="A0A4Y7JSL9"/>
<dbReference type="GO" id="GO:0006869">
    <property type="term" value="P:lipid transport"/>
    <property type="evidence" value="ECO:0007669"/>
    <property type="project" value="InterPro"/>
</dbReference>
<dbReference type="EMBL" id="CM010719">
    <property type="protein sequence ID" value="RZC63022.1"/>
    <property type="molecule type" value="Genomic_DNA"/>
</dbReference>
<dbReference type="SUPFAM" id="SSF47699">
    <property type="entry name" value="Bifunctional inhibitor/lipid-transfer protein/seed storage 2S albumin"/>
    <property type="match status" value="2"/>
</dbReference>
<keyword evidence="6" id="KW-1185">Reference proteome</keyword>
<organism evidence="5 6">
    <name type="scientific">Papaver somniferum</name>
    <name type="common">Opium poppy</name>
    <dbReference type="NCBI Taxonomy" id="3469"/>
    <lineage>
        <taxon>Eukaryota</taxon>
        <taxon>Viridiplantae</taxon>
        <taxon>Streptophyta</taxon>
        <taxon>Embryophyta</taxon>
        <taxon>Tracheophyta</taxon>
        <taxon>Spermatophyta</taxon>
        <taxon>Magnoliopsida</taxon>
        <taxon>Ranunculales</taxon>
        <taxon>Papaveraceae</taxon>
        <taxon>Papaveroideae</taxon>
        <taxon>Papaver</taxon>
    </lineage>
</organism>
<accession>A0A4Y7JSL9</accession>
<dbReference type="PANTHER" id="PTHR33076">
    <property type="entry name" value="NON-SPECIFIC LIPID-TRANSFER PROTEIN 2-RELATED"/>
    <property type="match status" value="1"/>
</dbReference>
<dbReference type="Gramene" id="RZC63022">
    <property type="protein sequence ID" value="RZC63022"/>
    <property type="gene ID" value="C5167_024775"/>
</dbReference>
<feature type="transmembrane region" description="Helical" evidence="2">
    <location>
        <begin position="138"/>
        <end position="158"/>
    </location>
</feature>
<feature type="signal peptide" evidence="3">
    <location>
        <begin position="1"/>
        <end position="18"/>
    </location>
</feature>
<keyword evidence="2" id="KW-0472">Membrane</keyword>
<feature type="chain" id="PRO_5021437753" description="Non-specific lipid-transfer protein" evidence="3">
    <location>
        <begin position="19"/>
        <end position="251"/>
    </location>
</feature>
<dbReference type="GO" id="GO:0008289">
    <property type="term" value="F:lipid binding"/>
    <property type="evidence" value="ECO:0007669"/>
    <property type="project" value="UniProtKB-KW"/>
</dbReference>
<feature type="domain" description="Bifunctional inhibitor/plant lipid transfer protein/seed storage helical" evidence="4">
    <location>
        <begin position="29"/>
        <end position="112"/>
    </location>
</feature>
<reference evidence="5 6" key="1">
    <citation type="journal article" date="2018" name="Science">
        <title>The opium poppy genome and morphinan production.</title>
        <authorList>
            <person name="Guo L."/>
            <person name="Winzer T."/>
            <person name="Yang X."/>
            <person name="Li Y."/>
            <person name="Ning Z."/>
            <person name="He Z."/>
            <person name="Teodor R."/>
            <person name="Lu Y."/>
            <person name="Bowser T.A."/>
            <person name="Graham I.A."/>
            <person name="Ye K."/>
        </authorList>
    </citation>
    <scope>NUCLEOTIDE SEQUENCE [LARGE SCALE GENOMIC DNA]</scope>
    <source>
        <strain evidence="6">cv. HN1</strain>
        <tissue evidence="5">Leaves</tissue>
    </source>
</reference>
<keyword evidence="1" id="KW-0446">Lipid-binding</keyword>
<evidence type="ECO:0000259" key="4">
    <source>
        <dbReference type="SMART" id="SM00499"/>
    </source>
</evidence>
<dbReference type="OMA" id="SQACCAG"/>
<sequence length="251" mass="25825">MAAVFKLVCVLLAFMVVAAPYAAEGALTCGQVAGKMAPCLGYLMGGAMAPGCCPGVKGLLGMAKATPDRQAACNCLKNAAKSMSGIKMANAAALPKQCGVNIPYQISPATDCAKLHLYPSPSLLLPWLETYFTKKMAAVFKLVCVVLAFMVVAAPYAAEGALTCGQVASKMTPCLGFLMGNPMSPGCCPGVKGLLAMAKATPDRQAACNCLKNAAKSMSGIKMDKAAALPRQCGVNIPYQISPATDCTKVK</sequence>
<evidence type="ECO:0000313" key="6">
    <source>
        <dbReference type="Proteomes" id="UP000316621"/>
    </source>
</evidence>
<dbReference type="CDD" id="cd01960">
    <property type="entry name" value="nsLTP1"/>
    <property type="match status" value="2"/>
</dbReference>
<feature type="domain" description="Bifunctional inhibitor/plant lipid transfer protein/seed storage helical" evidence="4">
    <location>
        <begin position="164"/>
        <end position="247"/>
    </location>
</feature>
<name>A0A4Y7JSL9_PAPSO</name>
<comment type="similarity">
    <text evidence="1">Belongs to the plant LTP family.</text>
</comment>
<evidence type="ECO:0000256" key="3">
    <source>
        <dbReference type="SAM" id="SignalP"/>
    </source>
</evidence>
<keyword evidence="3" id="KW-0732">Signal</keyword>
<dbReference type="InterPro" id="IPR000528">
    <property type="entry name" value="Plant_nsLTP"/>
</dbReference>
<keyword evidence="2" id="KW-1133">Transmembrane helix</keyword>
<dbReference type="Proteomes" id="UP000316621">
    <property type="component" value="Chromosome 5"/>
</dbReference>
<feature type="transmembrane region" description="Helical" evidence="2">
    <location>
        <begin position="41"/>
        <end position="60"/>
    </location>
</feature>
<gene>
    <name evidence="5" type="ORF">C5167_024775</name>
</gene>
<dbReference type="Gene3D" id="1.10.110.10">
    <property type="entry name" value="Plant lipid-transfer and hydrophobic proteins"/>
    <property type="match status" value="2"/>
</dbReference>
<dbReference type="SMART" id="SM00499">
    <property type="entry name" value="AAI"/>
    <property type="match status" value="2"/>
</dbReference>
<dbReference type="Pfam" id="PF00234">
    <property type="entry name" value="Tryp_alpha_amyl"/>
    <property type="match status" value="2"/>
</dbReference>
<protein>
    <recommendedName>
        <fullName evidence="1">Non-specific lipid-transfer protein</fullName>
    </recommendedName>
</protein>
<comment type="function">
    <text evidence="1">Plant non-specific lipid-transfer proteins transfer phospholipids as well as galactolipids across membranes. May play a role in wax or cutin deposition in the cell walls of expanding epidermal cells and certain secretory tissues.</text>
</comment>
<dbReference type="PRINTS" id="PR00382">
    <property type="entry name" value="LIPIDTRNSFER"/>
</dbReference>
<keyword evidence="2" id="KW-0812">Transmembrane</keyword>
<evidence type="ECO:0000256" key="1">
    <source>
        <dbReference type="RuleBase" id="RU000628"/>
    </source>
</evidence>
<keyword evidence="1" id="KW-0813">Transport</keyword>
<evidence type="ECO:0000256" key="2">
    <source>
        <dbReference type="SAM" id="Phobius"/>
    </source>
</evidence>
<evidence type="ECO:0000313" key="5">
    <source>
        <dbReference type="EMBL" id="RZC63022.1"/>
    </source>
</evidence>
<dbReference type="InterPro" id="IPR016140">
    <property type="entry name" value="Bifunc_inhib/LTP/seed_store"/>
</dbReference>